<organism evidence="6 7">
    <name type="scientific">Pleodorina starrii</name>
    <dbReference type="NCBI Taxonomy" id="330485"/>
    <lineage>
        <taxon>Eukaryota</taxon>
        <taxon>Viridiplantae</taxon>
        <taxon>Chlorophyta</taxon>
        <taxon>core chlorophytes</taxon>
        <taxon>Chlorophyceae</taxon>
        <taxon>CS clade</taxon>
        <taxon>Chlamydomonadales</taxon>
        <taxon>Volvocaceae</taxon>
        <taxon>Pleodorina</taxon>
    </lineage>
</organism>
<dbReference type="SUPFAM" id="SSF48208">
    <property type="entry name" value="Six-hairpin glycosidases"/>
    <property type="match status" value="1"/>
</dbReference>
<evidence type="ECO:0000256" key="2">
    <source>
        <dbReference type="ARBA" id="ARBA00022801"/>
    </source>
</evidence>
<dbReference type="InterPro" id="IPR012341">
    <property type="entry name" value="6hp_glycosidase-like_sf"/>
</dbReference>
<dbReference type="Pfam" id="PF01204">
    <property type="entry name" value="Trehalase"/>
    <property type="match status" value="2"/>
</dbReference>
<evidence type="ECO:0000256" key="1">
    <source>
        <dbReference type="ARBA" id="ARBA00005615"/>
    </source>
</evidence>
<dbReference type="PRINTS" id="PR00744">
    <property type="entry name" value="GLHYDRLASE37"/>
</dbReference>
<dbReference type="Gene3D" id="1.50.10.10">
    <property type="match status" value="1"/>
</dbReference>
<keyword evidence="3 4" id="KW-0326">Glycosidase</keyword>
<dbReference type="PANTHER" id="PTHR23403">
    <property type="entry name" value="TREHALASE"/>
    <property type="match status" value="1"/>
</dbReference>
<dbReference type="InterPro" id="IPR001661">
    <property type="entry name" value="Glyco_hydro_37"/>
</dbReference>
<dbReference type="AlphaFoldDB" id="A0A9W6BFA6"/>
<comment type="caution">
    <text evidence="6">The sequence shown here is derived from an EMBL/GenBank/DDBJ whole genome shotgun (WGS) entry which is preliminary data.</text>
</comment>
<accession>A0A9W6BFA6</accession>
<reference evidence="6 7" key="1">
    <citation type="journal article" date="2023" name="Commun. Biol.">
        <title>Reorganization of the ancestral sex-determining regions during the evolution of trioecy in Pleodorina starrii.</title>
        <authorList>
            <person name="Takahashi K."/>
            <person name="Suzuki S."/>
            <person name="Kawai-Toyooka H."/>
            <person name="Yamamoto K."/>
            <person name="Hamaji T."/>
            <person name="Ootsuki R."/>
            <person name="Yamaguchi H."/>
            <person name="Kawachi M."/>
            <person name="Higashiyama T."/>
            <person name="Nozaki H."/>
        </authorList>
    </citation>
    <scope>NUCLEOTIDE SEQUENCE [LARGE SCALE GENOMIC DNA]</scope>
    <source>
        <strain evidence="6 7">NIES-4479</strain>
    </source>
</reference>
<dbReference type="EMBL" id="BRXU01000004">
    <property type="protein sequence ID" value="GLC51049.1"/>
    <property type="molecule type" value="Genomic_DNA"/>
</dbReference>
<evidence type="ECO:0000256" key="3">
    <source>
        <dbReference type="ARBA" id="ARBA00023295"/>
    </source>
</evidence>
<evidence type="ECO:0000313" key="6">
    <source>
        <dbReference type="EMBL" id="GLC51049.1"/>
    </source>
</evidence>
<comment type="similarity">
    <text evidence="1 4">Belongs to the glycosyl hydrolase 37 family.</text>
</comment>
<proteinExistence type="inferred from homology"/>
<dbReference type="GO" id="GO:0004555">
    <property type="term" value="F:alpha,alpha-trehalase activity"/>
    <property type="evidence" value="ECO:0007669"/>
    <property type="project" value="UniProtKB-EC"/>
</dbReference>
<evidence type="ECO:0000313" key="7">
    <source>
        <dbReference type="Proteomes" id="UP001165080"/>
    </source>
</evidence>
<evidence type="ECO:0000256" key="5">
    <source>
        <dbReference type="SAM" id="MobiDB-lite"/>
    </source>
</evidence>
<keyword evidence="2 4" id="KW-0378">Hydrolase</keyword>
<dbReference type="OrthoDB" id="3542292at2759"/>
<sequence>MLRFRQAGPLANRLAGIIASFRHLRVCRSALDTTIMTSVPDASAKQDFRSKTLWRSIMEQVSLHGLYEDSKAFVDCPVLRSWDAVATNWDKLTAEGLTRERLEGFIAENFGLPGSDLKAVLPPGWHEAPPSWLEAIVEPEMRDLGTAVHGLWKTLCRQVCPTVADHAERHTLLPLPHPFIVPGDRFRECYNWDSYWIIRGLLACELVPAAECLVRNLLHLVDVWGFVPNGARRYYTNRSQPPLLSAMVLAVWSASTTGNGNGEDGEGNGDELLKDALPRLLAFHRYWNTGSKAIRVRAQAHGASSELEEGAASGGAEQRQMGEARGEVVAATAVFTLSRYHAELYEPRPESFREDVALAAAAGLSGQEAATLYCDVASAAESGWDFSSRWYVGGDALQYTRTTQIVPADLNAWLYRMERDIAAIAAHLGDARLRDEYTALAVARLRAIDALMWSAADGCWHDLLLLPTKTSPSQAPLPDPAAAPQQQQQLPIVQHPSGHAVEHNGNDSAGNDEQDGNVNGNRDVSGDGNGDGGRSGSPVTSVRQYEYEVEQRPGVYASNWVPLWCGCADASSARAEAAVAGLRASGLVQPGGLLTSLYRSGQQWDAPNAWPPLVHMAIEGLAESGVPGGAALADQVADSWLAANLEGWRATGAMHEKYDGYVPGAVGRGGEYEPQVGFGWSNGVLMALLQRKRESGGRQ</sequence>
<gene>
    <name evidence="6" type="primary">PLEST009845</name>
    <name evidence="6" type="ORF">PLESTB_000460500</name>
</gene>
<dbReference type="Proteomes" id="UP001165080">
    <property type="component" value="Unassembled WGS sequence"/>
</dbReference>
<dbReference type="PANTHER" id="PTHR23403:SF1">
    <property type="entry name" value="TREHALASE"/>
    <property type="match status" value="1"/>
</dbReference>
<comment type="catalytic activity">
    <reaction evidence="4">
        <text>alpha,alpha-trehalose + H2O = alpha-D-glucose + beta-D-glucose</text>
        <dbReference type="Rhea" id="RHEA:32675"/>
        <dbReference type="ChEBI" id="CHEBI:15377"/>
        <dbReference type="ChEBI" id="CHEBI:15903"/>
        <dbReference type="ChEBI" id="CHEBI:16551"/>
        <dbReference type="ChEBI" id="CHEBI:17925"/>
        <dbReference type="EC" id="3.2.1.28"/>
    </reaction>
</comment>
<dbReference type="InterPro" id="IPR018232">
    <property type="entry name" value="Glyco_hydro_37_CS"/>
</dbReference>
<dbReference type="GO" id="GO:0005993">
    <property type="term" value="P:trehalose catabolic process"/>
    <property type="evidence" value="ECO:0007669"/>
    <property type="project" value="TreeGrafter"/>
</dbReference>
<name>A0A9W6BFA6_9CHLO</name>
<dbReference type="PROSITE" id="PS00928">
    <property type="entry name" value="TREHALASE_2"/>
    <property type="match status" value="1"/>
</dbReference>
<feature type="region of interest" description="Disordered" evidence="5">
    <location>
        <begin position="497"/>
        <end position="542"/>
    </location>
</feature>
<protein>
    <recommendedName>
        <fullName evidence="4">Trehalase</fullName>
        <ecNumber evidence="4">3.2.1.28</ecNumber>
    </recommendedName>
    <alternativeName>
        <fullName evidence="4">Alpha-trehalose glucohydrolase</fullName>
    </alternativeName>
</protein>
<evidence type="ECO:0000256" key="4">
    <source>
        <dbReference type="RuleBase" id="RU361180"/>
    </source>
</evidence>
<keyword evidence="7" id="KW-1185">Reference proteome</keyword>
<dbReference type="EC" id="3.2.1.28" evidence="4"/>
<dbReference type="InterPro" id="IPR008928">
    <property type="entry name" value="6-hairpin_glycosidase_sf"/>
</dbReference>